<evidence type="ECO:0000313" key="3">
    <source>
        <dbReference type="Proteomes" id="UP000198788"/>
    </source>
</evidence>
<sequence length="108" mass="11511">MSPVPVFDPVIHAPGRLQICAILSGVDDAEFGLIRDRIGVSDSVLSKHLKQLEEAGYVALTKAPFEGRQRTWIGLTAKGRRAFAAHVAELQRLAAMTASAPLGQGFSG</sequence>
<dbReference type="STRING" id="871741.SAMN05192570_2024"/>
<dbReference type="OrthoDB" id="5521380at2"/>
<proteinExistence type="predicted"/>
<dbReference type="Gene3D" id="1.10.10.10">
    <property type="entry name" value="Winged helix-like DNA-binding domain superfamily/Winged helix DNA-binding domain"/>
    <property type="match status" value="1"/>
</dbReference>
<evidence type="ECO:0000259" key="1">
    <source>
        <dbReference type="Pfam" id="PF13601"/>
    </source>
</evidence>
<evidence type="ECO:0000313" key="2">
    <source>
        <dbReference type="EMBL" id="SFS69947.1"/>
    </source>
</evidence>
<dbReference type="SUPFAM" id="SSF46785">
    <property type="entry name" value="Winged helix' DNA-binding domain"/>
    <property type="match status" value="1"/>
</dbReference>
<dbReference type="EMBL" id="FOZV01000004">
    <property type="protein sequence ID" value="SFS69947.1"/>
    <property type="molecule type" value="Genomic_DNA"/>
</dbReference>
<dbReference type="CDD" id="cd00090">
    <property type="entry name" value="HTH_ARSR"/>
    <property type="match status" value="1"/>
</dbReference>
<dbReference type="RefSeq" id="WP_092309876.1">
    <property type="nucleotide sequence ID" value="NZ_FOZV01000004.1"/>
</dbReference>
<accession>A0A1I6RZ23</accession>
<dbReference type="Proteomes" id="UP000198788">
    <property type="component" value="Unassembled WGS sequence"/>
</dbReference>
<dbReference type="PANTHER" id="PTHR37318">
    <property type="entry name" value="BSL7504 PROTEIN"/>
    <property type="match status" value="1"/>
</dbReference>
<gene>
    <name evidence="2" type="ORF">SAMN05192570_2024</name>
</gene>
<dbReference type="InterPro" id="IPR027395">
    <property type="entry name" value="WH_DNA-bd_dom"/>
</dbReference>
<dbReference type="InterPro" id="IPR036388">
    <property type="entry name" value="WH-like_DNA-bd_sf"/>
</dbReference>
<dbReference type="PANTHER" id="PTHR37318:SF1">
    <property type="entry name" value="BSL7504 PROTEIN"/>
    <property type="match status" value="1"/>
</dbReference>
<dbReference type="Pfam" id="PF13601">
    <property type="entry name" value="HTH_34"/>
    <property type="match status" value="1"/>
</dbReference>
<organism evidence="2 3">
    <name type="scientific">Brevundimonas viscosa</name>
    <dbReference type="NCBI Taxonomy" id="871741"/>
    <lineage>
        <taxon>Bacteria</taxon>
        <taxon>Pseudomonadati</taxon>
        <taxon>Pseudomonadota</taxon>
        <taxon>Alphaproteobacteria</taxon>
        <taxon>Caulobacterales</taxon>
        <taxon>Caulobacteraceae</taxon>
        <taxon>Brevundimonas</taxon>
    </lineage>
</organism>
<dbReference type="InterPro" id="IPR011991">
    <property type="entry name" value="ArsR-like_HTH"/>
</dbReference>
<dbReference type="InterPro" id="IPR036390">
    <property type="entry name" value="WH_DNA-bd_sf"/>
</dbReference>
<feature type="domain" description="Winged helix DNA-binding" evidence="1">
    <location>
        <begin position="16"/>
        <end position="93"/>
    </location>
</feature>
<reference evidence="3" key="1">
    <citation type="submission" date="2016-10" db="EMBL/GenBank/DDBJ databases">
        <authorList>
            <person name="Varghese N."/>
            <person name="Submissions S."/>
        </authorList>
    </citation>
    <scope>NUCLEOTIDE SEQUENCE [LARGE SCALE GENOMIC DNA]</scope>
    <source>
        <strain evidence="3">CGMCC 1.10683</strain>
    </source>
</reference>
<name>A0A1I6RZ23_9CAUL</name>
<protein>
    <submittedName>
        <fullName evidence="2">Transcriptional regulator</fullName>
    </submittedName>
</protein>
<keyword evidence="3" id="KW-1185">Reference proteome</keyword>
<dbReference type="AlphaFoldDB" id="A0A1I6RZ23"/>
<dbReference type="GO" id="GO:0006355">
    <property type="term" value="P:regulation of DNA-templated transcription"/>
    <property type="evidence" value="ECO:0007669"/>
    <property type="project" value="UniProtKB-ARBA"/>
</dbReference>